<proteinExistence type="predicted"/>
<evidence type="ECO:0000313" key="1">
    <source>
        <dbReference type="EMBL" id="KAK3398212.1"/>
    </source>
</evidence>
<gene>
    <name evidence="1" type="ORF">B0T20DRAFT_392626</name>
</gene>
<organism evidence="1 2">
    <name type="scientific">Sordaria brevicollis</name>
    <dbReference type="NCBI Taxonomy" id="83679"/>
    <lineage>
        <taxon>Eukaryota</taxon>
        <taxon>Fungi</taxon>
        <taxon>Dikarya</taxon>
        <taxon>Ascomycota</taxon>
        <taxon>Pezizomycotina</taxon>
        <taxon>Sordariomycetes</taxon>
        <taxon>Sordariomycetidae</taxon>
        <taxon>Sordariales</taxon>
        <taxon>Sordariaceae</taxon>
        <taxon>Sordaria</taxon>
    </lineage>
</organism>
<keyword evidence="2" id="KW-1185">Reference proteome</keyword>
<accession>A0AAE0UBP0</accession>
<dbReference type="AlphaFoldDB" id="A0AAE0UBP0"/>
<comment type="caution">
    <text evidence="1">The sequence shown here is derived from an EMBL/GenBank/DDBJ whole genome shotgun (WGS) entry which is preliminary data.</text>
</comment>
<dbReference type="EMBL" id="JAUTDP010000006">
    <property type="protein sequence ID" value="KAK3398212.1"/>
    <property type="molecule type" value="Genomic_DNA"/>
</dbReference>
<sequence>MTNAQTSLPPCREVDPKNRANKQTSLILAYLELGKSASERSRWPMKSPKATSPILFSDKWSCPEKFKTSSCGKEWPDFEPVRCDGAAGGKKFHIGNIPPSTTNNANANTNTPYNIAHSSRTGYQGPGLDGRLLVRLADYYDQAWEEEKRLGQGTDGTAWAACLLRPTSALLCIHCLMAYGGLLMRSASLHWGTTSGSRLQIAMRANASLLLFDGVFYDPRHSFSIKLRPFASFHGVSPLEKIFSHCVKRLYYHITYFLAIAWRTLDVFGQELKETLRVPFMLRS</sequence>
<evidence type="ECO:0000313" key="2">
    <source>
        <dbReference type="Proteomes" id="UP001281003"/>
    </source>
</evidence>
<reference evidence="1" key="1">
    <citation type="journal article" date="2023" name="Mol. Phylogenet. Evol.">
        <title>Genome-scale phylogeny and comparative genomics of the fungal order Sordariales.</title>
        <authorList>
            <person name="Hensen N."/>
            <person name="Bonometti L."/>
            <person name="Westerberg I."/>
            <person name="Brannstrom I.O."/>
            <person name="Guillou S."/>
            <person name="Cros-Aarteil S."/>
            <person name="Calhoun S."/>
            <person name="Haridas S."/>
            <person name="Kuo A."/>
            <person name="Mondo S."/>
            <person name="Pangilinan J."/>
            <person name="Riley R."/>
            <person name="LaButti K."/>
            <person name="Andreopoulos B."/>
            <person name="Lipzen A."/>
            <person name="Chen C."/>
            <person name="Yan M."/>
            <person name="Daum C."/>
            <person name="Ng V."/>
            <person name="Clum A."/>
            <person name="Steindorff A."/>
            <person name="Ohm R.A."/>
            <person name="Martin F."/>
            <person name="Silar P."/>
            <person name="Natvig D.O."/>
            <person name="Lalanne C."/>
            <person name="Gautier V."/>
            <person name="Ament-Velasquez S.L."/>
            <person name="Kruys A."/>
            <person name="Hutchinson M.I."/>
            <person name="Powell A.J."/>
            <person name="Barry K."/>
            <person name="Miller A.N."/>
            <person name="Grigoriev I.V."/>
            <person name="Debuchy R."/>
            <person name="Gladieux P."/>
            <person name="Hiltunen Thoren M."/>
            <person name="Johannesson H."/>
        </authorList>
    </citation>
    <scope>NUCLEOTIDE SEQUENCE</scope>
    <source>
        <strain evidence="1">FGSC 1904</strain>
    </source>
</reference>
<name>A0AAE0UBP0_SORBR</name>
<reference evidence="1" key="2">
    <citation type="submission" date="2023-07" db="EMBL/GenBank/DDBJ databases">
        <authorList>
            <consortium name="Lawrence Berkeley National Laboratory"/>
            <person name="Haridas S."/>
            <person name="Hensen N."/>
            <person name="Bonometti L."/>
            <person name="Westerberg I."/>
            <person name="Brannstrom I.O."/>
            <person name="Guillou S."/>
            <person name="Cros-Aarteil S."/>
            <person name="Calhoun S."/>
            <person name="Kuo A."/>
            <person name="Mondo S."/>
            <person name="Pangilinan J."/>
            <person name="Riley R."/>
            <person name="LaButti K."/>
            <person name="Andreopoulos B."/>
            <person name="Lipzen A."/>
            <person name="Chen C."/>
            <person name="Yanf M."/>
            <person name="Daum C."/>
            <person name="Ng V."/>
            <person name="Clum A."/>
            <person name="Steindorff A."/>
            <person name="Ohm R."/>
            <person name="Martin F."/>
            <person name="Silar P."/>
            <person name="Natvig D."/>
            <person name="Lalanne C."/>
            <person name="Gautier V."/>
            <person name="Ament-velasquez S.L."/>
            <person name="Kruys A."/>
            <person name="Hutchinson M.I."/>
            <person name="Powell A.J."/>
            <person name="Barry K."/>
            <person name="Miller A.N."/>
            <person name="Grigoriev I.V."/>
            <person name="Debuchy R."/>
            <person name="Gladieux P."/>
            <person name="Thoren M.H."/>
            <person name="Johannesson H."/>
        </authorList>
    </citation>
    <scope>NUCLEOTIDE SEQUENCE</scope>
    <source>
        <strain evidence="1">FGSC 1904</strain>
    </source>
</reference>
<protein>
    <submittedName>
        <fullName evidence="1">Uncharacterized protein</fullName>
    </submittedName>
</protein>
<dbReference type="Proteomes" id="UP001281003">
    <property type="component" value="Unassembled WGS sequence"/>
</dbReference>